<dbReference type="InterPro" id="IPR003340">
    <property type="entry name" value="B3_DNA-bd"/>
</dbReference>
<keyword evidence="4" id="KW-0804">Transcription</keyword>
<dbReference type="EMBL" id="JBFOLJ010000010">
    <property type="protein sequence ID" value="KAL2501089.1"/>
    <property type="molecule type" value="Genomic_DNA"/>
</dbReference>
<dbReference type="PROSITE" id="PS50863">
    <property type="entry name" value="B3"/>
    <property type="match status" value="1"/>
</dbReference>
<gene>
    <name evidence="7" type="ORF">Fot_34937</name>
</gene>
<evidence type="ECO:0000256" key="4">
    <source>
        <dbReference type="ARBA" id="ARBA00023163"/>
    </source>
</evidence>
<dbReference type="Proteomes" id="UP001604277">
    <property type="component" value="Unassembled WGS sequence"/>
</dbReference>
<organism evidence="7 8">
    <name type="scientific">Forsythia ovata</name>
    <dbReference type="NCBI Taxonomy" id="205694"/>
    <lineage>
        <taxon>Eukaryota</taxon>
        <taxon>Viridiplantae</taxon>
        <taxon>Streptophyta</taxon>
        <taxon>Embryophyta</taxon>
        <taxon>Tracheophyta</taxon>
        <taxon>Spermatophyta</taxon>
        <taxon>Magnoliopsida</taxon>
        <taxon>eudicotyledons</taxon>
        <taxon>Gunneridae</taxon>
        <taxon>Pentapetalae</taxon>
        <taxon>asterids</taxon>
        <taxon>lamiids</taxon>
        <taxon>Lamiales</taxon>
        <taxon>Oleaceae</taxon>
        <taxon>Forsythieae</taxon>
        <taxon>Forsythia</taxon>
    </lineage>
</organism>
<dbReference type="GO" id="GO:0003677">
    <property type="term" value="F:DNA binding"/>
    <property type="evidence" value="ECO:0007669"/>
    <property type="project" value="UniProtKB-KW"/>
</dbReference>
<reference evidence="8" key="1">
    <citation type="submission" date="2024-07" db="EMBL/GenBank/DDBJ databases">
        <title>Two chromosome-level genome assemblies of Korean endemic species Abeliophyllum distichum and Forsythia ovata (Oleaceae).</title>
        <authorList>
            <person name="Jang H."/>
        </authorList>
    </citation>
    <scope>NUCLEOTIDE SEQUENCE [LARGE SCALE GENOMIC DNA]</scope>
</reference>
<proteinExistence type="predicted"/>
<name>A0ABD1SLJ1_9LAMI</name>
<keyword evidence="2" id="KW-0805">Transcription regulation</keyword>
<evidence type="ECO:0000256" key="1">
    <source>
        <dbReference type="ARBA" id="ARBA00004123"/>
    </source>
</evidence>
<protein>
    <submittedName>
        <fullName evidence="7">B3 DNA binding domain</fullName>
    </submittedName>
</protein>
<evidence type="ECO:0000259" key="6">
    <source>
        <dbReference type="PROSITE" id="PS50863"/>
    </source>
</evidence>
<keyword evidence="5" id="KW-0539">Nucleus</keyword>
<comment type="caution">
    <text evidence="7">The sequence shown here is derived from an EMBL/GenBank/DDBJ whole genome shotgun (WGS) entry which is preliminary data.</text>
</comment>
<dbReference type="Gene3D" id="2.40.330.10">
    <property type="entry name" value="DNA-binding pseudobarrel domain"/>
    <property type="match status" value="1"/>
</dbReference>
<accession>A0ABD1SLJ1</accession>
<keyword evidence="8" id="KW-1185">Reference proteome</keyword>
<sequence length="105" mass="11836">MSFNVVVCINLQYVPGTFARTHLSRFVDGVKIHDTAGRVWQVRVDTKQNEIVRLLVGDFTGFASAKNIGSRDTRVFKLINGDALAFKVYKVAVGGRGRTFFFVHW</sequence>
<evidence type="ECO:0000313" key="8">
    <source>
        <dbReference type="Proteomes" id="UP001604277"/>
    </source>
</evidence>
<evidence type="ECO:0000256" key="3">
    <source>
        <dbReference type="ARBA" id="ARBA00023125"/>
    </source>
</evidence>
<dbReference type="SUPFAM" id="SSF101936">
    <property type="entry name" value="DNA-binding pseudobarrel domain"/>
    <property type="match status" value="1"/>
</dbReference>
<evidence type="ECO:0000256" key="5">
    <source>
        <dbReference type="ARBA" id="ARBA00023242"/>
    </source>
</evidence>
<feature type="domain" description="TF-B3" evidence="6">
    <location>
        <begin position="1"/>
        <end position="92"/>
    </location>
</feature>
<dbReference type="InterPro" id="IPR015300">
    <property type="entry name" value="DNA-bd_pseudobarrel_sf"/>
</dbReference>
<dbReference type="GO" id="GO:0005634">
    <property type="term" value="C:nucleus"/>
    <property type="evidence" value="ECO:0007669"/>
    <property type="project" value="UniProtKB-SubCell"/>
</dbReference>
<keyword evidence="3" id="KW-0238">DNA-binding</keyword>
<evidence type="ECO:0000256" key="2">
    <source>
        <dbReference type="ARBA" id="ARBA00023015"/>
    </source>
</evidence>
<evidence type="ECO:0000313" key="7">
    <source>
        <dbReference type="EMBL" id="KAL2501089.1"/>
    </source>
</evidence>
<dbReference type="AlphaFoldDB" id="A0ABD1SLJ1"/>
<comment type="subcellular location">
    <subcellularLocation>
        <location evidence="1">Nucleus</location>
    </subcellularLocation>
</comment>